<dbReference type="SUPFAM" id="SSF47323">
    <property type="entry name" value="Anticodon-binding domain of a subclass of class I aminoacyl-tRNA synthetases"/>
    <property type="match status" value="1"/>
</dbReference>
<dbReference type="CDD" id="cd07962">
    <property type="entry name" value="Anticodon_Ia_Val"/>
    <property type="match status" value="1"/>
</dbReference>
<dbReference type="PRINTS" id="PR00986">
    <property type="entry name" value="TRNASYNTHVAL"/>
</dbReference>
<evidence type="ECO:0000256" key="10">
    <source>
        <dbReference type="ARBA" id="ARBA00047552"/>
    </source>
</evidence>
<dbReference type="FunFam" id="3.90.740.10:FF:000005">
    <property type="entry name" value="Valine--tRNA ligase, mitochondrial"/>
    <property type="match status" value="1"/>
</dbReference>
<dbReference type="InterPro" id="IPR014729">
    <property type="entry name" value="Rossmann-like_a/b/a_fold"/>
</dbReference>
<evidence type="ECO:0000259" key="14">
    <source>
        <dbReference type="Pfam" id="PF08264"/>
    </source>
</evidence>
<dbReference type="InterPro" id="IPR033705">
    <property type="entry name" value="Anticodon_Ia_Val"/>
</dbReference>
<dbReference type="InterPro" id="IPR002300">
    <property type="entry name" value="aa-tRNA-synth_Ia"/>
</dbReference>
<feature type="domain" description="Aminoacyl-tRNA synthetase class Ia" evidence="13">
    <location>
        <begin position="17"/>
        <end position="563"/>
    </location>
</feature>
<dbReference type="GO" id="GO:0004832">
    <property type="term" value="F:valine-tRNA ligase activity"/>
    <property type="evidence" value="ECO:0007669"/>
    <property type="project" value="UniProtKB-UniRule"/>
</dbReference>
<dbReference type="EC" id="6.1.1.9" evidence="12"/>
<dbReference type="InterPro" id="IPR010978">
    <property type="entry name" value="tRNA-bd_arm"/>
</dbReference>
<comment type="subcellular location">
    <subcellularLocation>
        <location evidence="1 12">Cytoplasm</location>
    </subcellularLocation>
</comment>
<dbReference type="GO" id="GO:0005524">
    <property type="term" value="F:ATP binding"/>
    <property type="evidence" value="ECO:0007669"/>
    <property type="project" value="UniProtKB-UniRule"/>
</dbReference>
<dbReference type="Gene3D" id="1.10.730.10">
    <property type="entry name" value="Isoleucyl-tRNA Synthetase, Domain 1"/>
    <property type="match status" value="1"/>
</dbReference>
<dbReference type="FunFam" id="3.40.50.620:FF:000098">
    <property type="entry name" value="Valine--tRNA ligase"/>
    <property type="match status" value="1"/>
</dbReference>
<dbReference type="PANTHER" id="PTHR11946">
    <property type="entry name" value="VALYL-TRNA SYNTHETASES"/>
    <property type="match status" value="1"/>
</dbReference>
<dbReference type="GO" id="GO:0005829">
    <property type="term" value="C:cytosol"/>
    <property type="evidence" value="ECO:0007669"/>
    <property type="project" value="TreeGrafter"/>
</dbReference>
<evidence type="ECO:0000256" key="12">
    <source>
        <dbReference type="HAMAP-Rule" id="MF_02004"/>
    </source>
</evidence>
<comment type="subunit">
    <text evidence="2 12">Monomer.</text>
</comment>
<name>A0A2U1E2S0_9FIRM</name>
<dbReference type="Pfam" id="PF00133">
    <property type="entry name" value="tRNA-synt_1"/>
    <property type="match status" value="1"/>
</dbReference>
<dbReference type="NCBIfam" id="TIGR00422">
    <property type="entry name" value="valS"/>
    <property type="match status" value="1"/>
</dbReference>
<evidence type="ECO:0000256" key="8">
    <source>
        <dbReference type="ARBA" id="ARBA00023054"/>
    </source>
</evidence>
<evidence type="ECO:0000256" key="5">
    <source>
        <dbReference type="ARBA" id="ARBA00022741"/>
    </source>
</evidence>
<comment type="function">
    <text evidence="12">Catalyzes the attachment of valine to tRNA(Val). As ValRS can inadvertently accommodate and process structurally similar amino acids such as threonine, to avoid such errors, it has a 'posttransfer' editing activity that hydrolyzes mischarged Thr-tRNA(Val) in a tRNA-dependent manner.</text>
</comment>
<accession>A0A2U1E2S0</accession>
<evidence type="ECO:0000256" key="2">
    <source>
        <dbReference type="ARBA" id="ARBA00011245"/>
    </source>
</evidence>
<reference evidence="16 17" key="1">
    <citation type="submission" date="2018-04" db="EMBL/GenBank/DDBJ databases">
        <title>Genomic Encyclopedia of Type Strains, Phase IV (KMG-IV): sequencing the most valuable type-strain genomes for metagenomic binning, comparative biology and taxonomic classification.</title>
        <authorList>
            <person name="Goeker M."/>
        </authorList>
    </citation>
    <scope>NUCLEOTIDE SEQUENCE [LARGE SCALE GENOMIC DNA]</scope>
    <source>
        <strain evidence="16 17">DSM 20705</strain>
    </source>
</reference>
<feature type="binding site" evidence="12">
    <location>
        <position position="527"/>
    </location>
    <ligand>
        <name>ATP</name>
        <dbReference type="ChEBI" id="CHEBI:30616"/>
    </ligand>
</feature>
<dbReference type="PANTHER" id="PTHR11946:SF93">
    <property type="entry name" value="VALINE--TRNA LIGASE, CHLOROPLASTIC_MITOCHONDRIAL 2"/>
    <property type="match status" value="1"/>
</dbReference>
<feature type="domain" description="Valyl-tRNA synthetase tRNA-binding arm" evidence="15">
    <location>
        <begin position="812"/>
        <end position="876"/>
    </location>
</feature>
<keyword evidence="6 12" id="KW-0067">ATP-binding</keyword>
<comment type="caution">
    <text evidence="16">The sequence shown here is derived from an EMBL/GenBank/DDBJ whole genome shotgun (WGS) entry which is preliminary data.</text>
</comment>
<evidence type="ECO:0000256" key="3">
    <source>
        <dbReference type="ARBA" id="ARBA00022490"/>
    </source>
</evidence>
<keyword evidence="5 12" id="KW-0547">Nucleotide-binding</keyword>
<evidence type="ECO:0000259" key="15">
    <source>
        <dbReference type="Pfam" id="PF10458"/>
    </source>
</evidence>
<dbReference type="InterPro" id="IPR001412">
    <property type="entry name" value="aa-tRNA-synth_I_CS"/>
</dbReference>
<dbReference type="SUPFAM" id="SSF50677">
    <property type="entry name" value="ValRS/IleRS/LeuRS editing domain"/>
    <property type="match status" value="1"/>
</dbReference>
<keyword evidence="17" id="KW-1185">Reference proteome</keyword>
<dbReference type="InterPro" id="IPR019499">
    <property type="entry name" value="Val-tRNA_synth_tRNA-bd"/>
</dbReference>
<dbReference type="InterPro" id="IPR009080">
    <property type="entry name" value="tRNAsynth_Ia_anticodon-bd"/>
</dbReference>
<keyword evidence="8 12" id="KW-0175">Coiled coil</keyword>
<sequence length="880" mass="101160">MKELDAKYNPHDFEDNIYQKWVDNNLFSPEVNNDGKPYTIMMPPPNVTGNLHIGHSMYTLQDVYIRLKRMQGYKALWLPGTDHASIATESRVVNKIRANGKSKEELGREGFLKEAWDWTHEHGGNIVNQLKKMGFSCDWDRIKFTLDDKLSQAVYTAFKRMYDDGLIYKGNRIINWCPDCKTAISDAEVDHVDTDSKIWEIRYPFAEGEGSVVIATTRPETMLGDLAVAVNPEDERYKDIVGKKVVLPLTDREIPVIEDSYVDMEFGTGVVKITPSHDPNDFGVGERHNLGQFVVLDEDAKMNENAGKYCGMDRYEARKAILSDLKDLGLLVSEKKHENAVGHCSRCKTVIEPLLSKQWFVRMKELADKTLEAFEKGEPKFYPDRYGKIYRNWLSNLNDWCISRQLWWGHQIPAYYCEECGHIHVSDKEVTKCEKCGSTHLHRDPDTLDTWFSSALWPFATLGWPDENSADFKEFFPTDLLVTGFDIILFWVIRMCFTSEYFLDTIPFKDVLITGLVRDNQGRKMSKSLDNGIDPLEIIDKYGADALRFNMVTGNSPGNDMRFDEKRVEASRNFANKVWNASRYVLMNLDDKDDCNFSLEELEDKDIWILQKLNSAIEDVNKNMDKYEVGLACDRINSFIWEDFCDYYIEFSKPALYGDDENLKFNTKKVLLYVLINSLKILHPIMPFITEEIYSSIPNKEDEYLITAKWPEVYDLGANLEAVDTVESIKDLIKVIRNAKSIRNIEPSRKSELILVGSDSLATNIKNNEAIIGSLIKISEIKIEGRELDASKYLKVSIPELDAYLPLSELIDYEKEVVSLKAKIKNYTEEIERLDKKLSNEGFVKNAPETVVNNEREKLSNYKSLLDSAKTTLKDIESAK</sequence>
<dbReference type="Gene3D" id="1.10.287.380">
    <property type="entry name" value="Valyl-tRNA synthetase, C-terminal domain"/>
    <property type="match status" value="1"/>
</dbReference>
<comment type="catalytic activity">
    <reaction evidence="10 12">
        <text>tRNA(Val) + L-valine + ATP = L-valyl-tRNA(Val) + AMP + diphosphate</text>
        <dbReference type="Rhea" id="RHEA:10704"/>
        <dbReference type="Rhea" id="RHEA-COMP:9672"/>
        <dbReference type="Rhea" id="RHEA-COMP:9708"/>
        <dbReference type="ChEBI" id="CHEBI:30616"/>
        <dbReference type="ChEBI" id="CHEBI:33019"/>
        <dbReference type="ChEBI" id="CHEBI:57762"/>
        <dbReference type="ChEBI" id="CHEBI:78442"/>
        <dbReference type="ChEBI" id="CHEBI:78537"/>
        <dbReference type="ChEBI" id="CHEBI:456215"/>
        <dbReference type="EC" id="6.1.1.9"/>
    </reaction>
</comment>
<evidence type="ECO:0000256" key="6">
    <source>
        <dbReference type="ARBA" id="ARBA00022840"/>
    </source>
</evidence>
<feature type="short sequence motif" description="'KMSKS' region" evidence="12">
    <location>
        <begin position="524"/>
        <end position="528"/>
    </location>
</feature>
<dbReference type="Proteomes" id="UP000245793">
    <property type="component" value="Unassembled WGS sequence"/>
</dbReference>
<dbReference type="SUPFAM" id="SSF46589">
    <property type="entry name" value="tRNA-binding arm"/>
    <property type="match status" value="1"/>
</dbReference>
<dbReference type="EMBL" id="QEKV01000006">
    <property type="protein sequence ID" value="PVY94244.1"/>
    <property type="molecule type" value="Genomic_DNA"/>
</dbReference>
<proteinExistence type="inferred from homology"/>
<dbReference type="SUPFAM" id="SSF52374">
    <property type="entry name" value="Nucleotidylyl transferase"/>
    <property type="match status" value="1"/>
</dbReference>
<evidence type="ECO:0000259" key="13">
    <source>
        <dbReference type="Pfam" id="PF00133"/>
    </source>
</evidence>
<dbReference type="Pfam" id="PF10458">
    <property type="entry name" value="Val_tRNA-synt_C"/>
    <property type="match status" value="1"/>
</dbReference>
<protein>
    <recommendedName>
        <fullName evidence="12">Valine--tRNA ligase</fullName>
        <ecNumber evidence="12">6.1.1.9</ecNumber>
    </recommendedName>
    <alternativeName>
        <fullName evidence="12">Valyl-tRNA synthetase</fullName>
        <shortName evidence="12">ValRS</shortName>
    </alternativeName>
</protein>
<dbReference type="HAMAP" id="MF_02004">
    <property type="entry name" value="Val_tRNA_synth_type1"/>
    <property type="match status" value="1"/>
</dbReference>
<feature type="domain" description="Methionyl/Valyl/Leucyl/Isoleucyl-tRNA synthetase anticodon-binding" evidence="14">
    <location>
        <begin position="606"/>
        <end position="753"/>
    </location>
</feature>
<comment type="similarity">
    <text evidence="11 12">Belongs to the class-I aminoacyl-tRNA synthetase family. ValS type 1 subfamily.</text>
</comment>
<dbReference type="Gene3D" id="3.40.50.620">
    <property type="entry name" value="HUPs"/>
    <property type="match status" value="2"/>
</dbReference>
<keyword evidence="9 12" id="KW-0030">Aminoacyl-tRNA synthetase</keyword>
<organism evidence="16 17">
    <name type="scientific">Ezakiella coagulans</name>
    <dbReference type="NCBI Taxonomy" id="46507"/>
    <lineage>
        <taxon>Bacteria</taxon>
        <taxon>Bacillati</taxon>
        <taxon>Bacillota</taxon>
        <taxon>Tissierellia</taxon>
        <taxon>Ezakiella</taxon>
    </lineage>
</organism>
<dbReference type="CDD" id="cd00817">
    <property type="entry name" value="ValRS_core"/>
    <property type="match status" value="1"/>
</dbReference>
<dbReference type="AlphaFoldDB" id="A0A2U1E2S0"/>
<evidence type="ECO:0000313" key="17">
    <source>
        <dbReference type="Proteomes" id="UP000245793"/>
    </source>
</evidence>
<keyword evidence="4 12" id="KW-0436">Ligase</keyword>
<dbReference type="FunFam" id="3.40.50.620:FF:000032">
    <property type="entry name" value="Valine--tRNA ligase"/>
    <property type="match status" value="1"/>
</dbReference>
<evidence type="ECO:0000256" key="1">
    <source>
        <dbReference type="ARBA" id="ARBA00004496"/>
    </source>
</evidence>
<feature type="coiled-coil region" evidence="12">
    <location>
        <begin position="810"/>
        <end position="879"/>
    </location>
</feature>
<keyword evidence="7 12" id="KW-0648">Protein biosynthesis</keyword>
<evidence type="ECO:0000313" key="16">
    <source>
        <dbReference type="EMBL" id="PVY94244.1"/>
    </source>
</evidence>
<evidence type="ECO:0000256" key="4">
    <source>
        <dbReference type="ARBA" id="ARBA00022598"/>
    </source>
</evidence>
<dbReference type="FunFam" id="1.10.730.10:FF:000014">
    <property type="entry name" value="Valine--tRNA ligase"/>
    <property type="match status" value="1"/>
</dbReference>
<gene>
    <name evidence="12" type="primary">valS</name>
    <name evidence="16" type="ORF">C7381_106120</name>
</gene>
<evidence type="ECO:0000256" key="11">
    <source>
        <dbReference type="ARBA" id="ARBA00060830"/>
    </source>
</evidence>
<comment type="domain">
    <text evidence="12">The C-terminal coiled-coil domain is crucial for aminoacylation activity.</text>
</comment>
<dbReference type="NCBIfam" id="NF004349">
    <property type="entry name" value="PRK05729.1"/>
    <property type="match status" value="1"/>
</dbReference>
<dbReference type="GO" id="GO:0006438">
    <property type="term" value="P:valyl-tRNA aminoacylation"/>
    <property type="evidence" value="ECO:0007669"/>
    <property type="project" value="UniProtKB-UniRule"/>
</dbReference>
<dbReference type="InterPro" id="IPR009008">
    <property type="entry name" value="Val/Leu/Ile-tRNA-synth_edit"/>
</dbReference>
<dbReference type="InterPro" id="IPR013155">
    <property type="entry name" value="M/V/L/I-tRNA-synth_anticd-bd"/>
</dbReference>
<dbReference type="RefSeq" id="WP_116480291.1">
    <property type="nucleotide sequence ID" value="NZ_QEKV01000006.1"/>
</dbReference>
<keyword evidence="3 12" id="KW-0963">Cytoplasm</keyword>
<dbReference type="Pfam" id="PF08264">
    <property type="entry name" value="Anticodon_1"/>
    <property type="match status" value="1"/>
</dbReference>
<dbReference type="PROSITE" id="PS00178">
    <property type="entry name" value="AA_TRNA_LIGASE_I"/>
    <property type="match status" value="1"/>
</dbReference>
<comment type="domain">
    <text evidence="12">ValRS has two distinct active sites: one for aminoacylation and one for editing. The misactivated threonine is translocated from the active site to the editing site.</text>
</comment>
<dbReference type="FunFam" id="1.10.287.380:FF:000001">
    <property type="entry name" value="Valine--tRNA ligase"/>
    <property type="match status" value="1"/>
</dbReference>
<dbReference type="InterPro" id="IPR002303">
    <property type="entry name" value="Valyl-tRNA_ligase"/>
</dbReference>
<dbReference type="InterPro" id="IPR037118">
    <property type="entry name" value="Val-tRNA_synth_C_sf"/>
</dbReference>
<evidence type="ECO:0000256" key="7">
    <source>
        <dbReference type="ARBA" id="ARBA00022917"/>
    </source>
</evidence>
<feature type="short sequence motif" description="'HIGH' region" evidence="12">
    <location>
        <begin position="45"/>
        <end position="55"/>
    </location>
</feature>
<dbReference type="GO" id="GO:0002161">
    <property type="term" value="F:aminoacyl-tRNA deacylase activity"/>
    <property type="evidence" value="ECO:0007669"/>
    <property type="project" value="InterPro"/>
</dbReference>
<evidence type="ECO:0000256" key="9">
    <source>
        <dbReference type="ARBA" id="ARBA00023146"/>
    </source>
</evidence>
<dbReference type="Gene3D" id="3.90.740.10">
    <property type="entry name" value="Valyl/Leucyl/Isoleucyl-tRNA synthetase, editing domain"/>
    <property type="match status" value="1"/>
</dbReference>